<gene>
    <name evidence="1" type="ORF">HNQ50_000344</name>
</gene>
<evidence type="ECO:0000313" key="1">
    <source>
        <dbReference type="EMBL" id="MBB5189634.1"/>
    </source>
</evidence>
<dbReference type="RefSeq" id="WP_184096902.1">
    <property type="nucleotide sequence ID" value="NZ_JACHHN010000001.1"/>
</dbReference>
<protein>
    <submittedName>
        <fullName evidence="1">Uncharacterized protein</fullName>
    </submittedName>
</protein>
<comment type="caution">
    <text evidence="1">The sequence shown here is derived from an EMBL/GenBank/DDBJ whole genome shotgun (WGS) entry which is preliminary data.</text>
</comment>
<reference evidence="1 2" key="1">
    <citation type="submission" date="2020-08" db="EMBL/GenBank/DDBJ databases">
        <title>Genomic Encyclopedia of Type Strains, Phase IV (KMG-IV): sequencing the most valuable type-strain genomes for metagenomic binning, comparative biology and taxonomic classification.</title>
        <authorList>
            <person name="Goeker M."/>
        </authorList>
    </citation>
    <scope>NUCLEOTIDE SEQUENCE [LARGE SCALE GENOMIC DNA]</scope>
    <source>
        <strain evidence="1 2">DSM 18233</strain>
    </source>
</reference>
<name>A0A840RAL1_9NEIS</name>
<organism evidence="1 2">
    <name type="scientific">Silvimonas terrae</name>
    <dbReference type="NCBI Taxonomy" id="300266"/>
    <lineage>
        <taxon>Bacteria</taxon>
        <taxon>Pseudomonadati</taxon>
        <taxon>Pseudomonadota</taxon>
        <taxon>Betaproteobacteria</taxon>
        <taxon>Neisseriales</taxon>
        <taxon>Chitinibacteraceae</taxon>
        <taxon>Silvimonas</taxon>
    </lineage>
</organism>
<sequence>MIASFSSELTLLRRSSLLQQTVALSQQLTLDEASRLRLSQNLQLLQELDKTVEEVIQDHLGQLFATQAALNLLLMLLEELGNITLPSRGVVALLTPCHDDLDHACRGIAALF</sequence>
<proteinExistence type="predicted"/>
<dbReference type="EMBL" id="JACHHN010000001">
    <property type="protein sequence ID" value="MBB5189634.1"/>
    <property type="molecule type" value="Genomic_DNA"/>
</dbReference>
<dbReference type="Proteomes" id="UP000543030">
    <property type="component" value="Unassembled WGS sequence"/>
</dbReference>
<accession>A0A840RAL1</accession>
<evidence type="ECO:0000313" key="2">
    <source>
        <dbReference type="Proteomes" id="UP000543030"/>
    </source>
</evidence>
<dbReference type="AlphaFoldDB" id="A0A840RAL1"/>
<keyword evidence="2" id="KW-1185">Reference proteome</keyword>